<protein>
    <submittedName>
        <fullName evidence="1">Uncharacterized protein</fullName>
    </submittedName>
</protein>
<accession>A0AAD6ZUI7</accession>
<reference evidence="1" key="1">
    <citation type="submission" date="2023-03" db="EMBL/GenBank/DDBJ databases">
        <title>Massive genome expansion in bonnet fungi (Mycena s.s.) driven by repeated elements and novel gene families across ecological guilds.</title>
        <authorList>
            <consortium name="Lawrence Berkeley National Laboratory"/>
            <person name="Harder C.B."/>
            <person name="Miyauchi S."/>
            <person name="Viragh M."/>
            <person name="Kuo A."/>
            <person name="Thoen E."/>
            <person name="Andreopoulos B."/>
            <person name="Lu D."/>
            <person name="Skrede I."/>
            <person name="Drula E."/>
            <person name="Henrissat B."/>
            <person name="Morin E."/>
            <person name="Kohler A."/>
            <person name="Barry K."/>
            <person name="LaButti K."/>
            <person name="Morin E."/>
            <person name="Salamov A."/>
            <person name="Lipzen A."/>
            <person name="Mereny Z."/>
            <person name="Hegedus B."/>
            <person name="Baldrian P."/>
            <person name="Stursova M."/>
            <person name="Weitz H."/>
            <person name="Taylor A."/>
            <person name="Grigoriev I.V."/>
            <person name="Nagy L.G."/>
            <person name="Martin F."/>
            <person name="Kauserud H."/>
        </authorList>
    </citation>
    <scope>NUCLEOTIDE SEQUENCE</scope>
    <source>
        <strain evidence="1">CBHHK002</strain>
    </source>
</reference>
<dbReference type="Proteomes" id="UP001218218">
    <property type="component" value="Unassembled WGS sequence"/>
</dbReference>
<sequence>MLQRLTQLSGWLDDWKEFTSFNGSVYYTSDDAKLLTTEDVCDPRIRKLVFDIYDTQQEWFEDIDADDAEMQVFNVCVAPTVLLASWSLGETYEYSTEGLIQAQRDWFEDIDADDAEMEVFNPERRAAFWDYAREFSAYRKYLPKHLEAEFVTALAFVSNGKWLPA</sequence>
<organism evidence="1 2">
    <name type="scientific">Mycena albidolilacea</name>
    <dbReference type="NCBI Taxonomy" id="1033008"/>
    <lineage>
        <taxon>Eukaryota</taxon>
        <taxon>Fungi</taxon>
        <taxon>Dikarya</taxon>
        <taxon>Basidiomycota</taxon>
        <taxon>Agaricomycotina</taxon>
        <taxon>Agaricomycetes</taxon>
        <taxon>Agaricomycetidae</taxon>
        <taxon>Agaricales</taxon>
        <taxon>Marasmiineae</taxon>
        <taxon>Mycenaceae</taxon>
        <taxon>Mycena</taxon>
    </lineage>
</organism>
<keyword evidence="2" id="KW-1185">Reference proteome</keyword>
<name>A0AAD6ZUI7_9AGAR</name>
<dbReference type="EMBL" id="JARIHO010000027">
    <property type="protein sequence ID" value="KAJ7340032.1"/>
    <property type="molecule type" value="Genomic_DNA"/>
</dbReference>
<proteinExistence type="predicted"/>
<evidence type="ECO:0000313" key="1">
    <source>
        <dbReference type="EMBL" id="KAJ7340032.1"/>
    </source>
</evidence>
<evidence type="ECO:0000313" key="2">
    <source>
        <dbReference type="Proteomes" id="UP001218218"/>
    </source>
</evidence>
<gene>
    <name evidence="1" type="ORF">DFH08DRAFT_964054</name>
</gene>
<dbReference type="AlphaFoldDB" id="A0AAD6ZUI7"/>
<comment type="caution">
    <text evidence="1">The sequence shown here is derived from an EMBL/GenBank/DDBJ whole genome shotgun (WGS) entry which is preliminary data.</text>
</comment>